<dbReference type="EC" id="2.7.7.49" evidence="1"/>
<evidence type="ECO:0000256" key="6">
    <source>
        <dbReference type="ARBA" id="ARBA00022801"/>
    </source>
</evidence>
<dbReference type="InterPro" id="IPR041373">
    <property type="entry name" value="RT_RNaseH"/>
</dbReference>
<dbReference type="SMART" id="SM00343">
    <property type="entry name" value="ZnF_C2HC"/>
    <property type="match status" value="1"/>
</dbReference>
<sequence>MTRDTRARKNHDEIPSDDKEQDVTLENIVGMVKLQHQQLNEIRDTFEANLTTCRTELQENINQLSNHIQLLTQVVARLETSSNRRSRARDSDHDRDNEQLRIRSNPGRHEYRHIDETLGISNQGHPSVAKPKFNIPPFQGKYDPDAYCDWEDKMEIMFCCYKCPEEEKVPLAILAFSDYALSWWTQLVLNRQRNRERDEMLMHRANIQEDEETTMVRFVDGLNVSIANVHDLQTYIDLEDTVRKAIEIERQFQQRQSRSFSTSQYYRGTSSNSTFKNSKFPFATNKLLPKHDKTKSFEGKSGAPTKPSSSSSKQFTSTTSPKKQRAREIECFKCKGRGHYSRDCANTRLLLITEDGDYTSDSDKTDPDMPELIDDVNDCGKFYGEEELVEPLTHPRCLVVRRTLNIQLKDDHDLQRSNIFHSRCLIKGTLCSFIIDSGSCANVVSSYLVDSLALPCSKHPTPYHLQWLNEGSEVRVVKQCLITFKLGTYIDDVWCDVVPMHAAHLLLGRPWQYDRDVIHHGKLNRYSFIFRGKKYTFTPLNPKDIHNDQIDMMKFCKEVMGSKTQNSKKAERKEVSSEKSQINNDPMVSASSCEKKRVVPNFYASGKDVRRALLTKQTCIIIRFRQNCLSLTNLHNSLPSVFMSILQEYEDIFEEAPKGLPPLRGIEHQIDLIPGSTIPNRPAYRSNPDETKELQKQVDELLAKGHICESLSPCAVPVILVPKKDSTYRMCVDCRPINHITIKYRHPIPRLDDMFDELYGACIFTKIDLKSGYHQIRMKEGDEWKTAFKTKFGLYEWLVMPFGLTNAPSTFMRLMNHVLRPYLGKFVVVYFDDILIYSTSLDDHVFHVKSVLDILRTKKLFANLDKCTFCCDKLIFLGFIVSAQGIHVDEDKVKAIREWPTPKSITEVRSFHGLASFYRRFVKDFSTIAAPLTEIIKKSVGFKWEEVQEKAFQTLKDKLCSALVLKLPDFSNTFELECNASGIGIGAVLMQEKRPIAYFSEKLTGAQLNYSTYDKELLALVRALQVWQHYLLPNEFVIHTDHESLKWLKGQGKLSKRHARWVEFIETFPYTIKYKIGRENVVADALSRRYSLITTLNAKVLGFEHIKDLYLNDIDFANVFSNCGNGAFNKFYLVDGFLFRLNRLCVPQCSMRELLIREAHSGGLMGHFGVAKTLDILHKHFYWPHMKKDVEKVCSNCITCKQAKSKVMPHGLYPPLPIPSSPWVDLSMDFILGLPRTKKGRDSIFVVVDRFSKMAHFIPCHKTDDATHVVDLFFREVVRLHGIPRTIVSDRDVKFLSHFWKVLWGKLGTKLLYSTTCHPQTDGQTEVVNRVLGALLRTVVGKNLKSWEEYLPFVEFAYNRSIHSTTAYSPFELVYGFNPLTVLDLAPLPIENISSLDGEKKAELVKSMHAKARQRIAKTNETTANKANKGRKQIIFEPGDWVWVHMRKERFPTKRKTKLDPRGDGPFQVLKRINDNAYQINLPGEYNVSATFNVADLSPFDITDSRANPFVEEGNDTSNSAQFKGHNRDEFSFPQGPITRSKSKQIKSKLNLVVQDFITKKIQEEELKFQDNKFWSNDELEETNYVFSFRRVLTIFLDCGDHLQTFSCQGFLSWRGN</sequence>
<keyword evidence="2" id="KW-0808">Transferase</keyword>
<proteinExistence type="predicted"/>
<dbReference type="CDD" id="cd01647">
    <property type="entry name" value="RT_LTR"/>
    <property type="match status" value="1"/>
</dbReference>
<dbReference type="Pfam" id="PF17921">
    <property type="entry name" value="Integrase_H2C2"/>
    <property type="match status" value="1"/>
</dbReference>
<evidence type="ECO:0000313" key="13">
    <source>
        <dbReference type="EMBL" id="KAK5777157.1"/>
    </source>
</evidence>
<dbReference type="InterPro" id="IPR043502">
    <property type="entry name" value="DNA/RNA_pol_sf"/>
</dbReference>
<keyword evidence="4" id="KW-0540">Nuclease</keyword>
<dbReference type="InterPro" id="IPR056924">
    <property type="entry name" value="SH3_Tf2-1"/>
</dbReference>
<feature type="domain" description="Reverse transcriptase" evidence="11">
    <location>
        <begin position="702"/>
        <end position="881"/>
    </location>
</feature>
<evidence type="ECO:0000256" key="3">
    <source>
        <dbReference type="ARBA" id="ARBA00022695"/>
    </source>
</evidence>
<feature type="region of interest" description="Disordered" evidence="9">
    <location>
        <begin position="562"/>
        <end position="587"/>
    </location>
</feature>
<dbReference type="InterPro" id="IPR012337">
    <property type="entry name" value="RNaseH-like_sf"/>
</dbReference>
<dbReference type="PANTHER" id="PTHR35046:SF9">
    <property type="entry name" value="RNA-DIRECTED DNA POLYMERASE"/>
    <property type="match status" value="1"/>
</dbReference>
<dbReference type="InterPro" id="IPR041588">
    <property type="entry name" value="Integrase_H2C2"/>
</dbReference>
<evidence type="ECO:0000259" key="10">
    <source>
        <dbReference type="PROSITE" id="PS50158"/>
    </source>
</evidence>
<dbReference type="InterPro" id="IPR036875">
    <property type="entry name" value="Znf_CCHC_sf"/>
</dbReference>
<feature type="compositionally biased region" description="Basic and acidic residues" evidence="9">
    <location>
        <begin position="568"/>
        <end position="577"/>
    </location>
</feature>
<dbReference type="Pfam" id="PF00078">
    <property type="entry name" value="RVT_1"/>
    <property type="match status" value="1"/>
</dbReference>
<dbReference type="PROSITE" id="PS50878">
    <property type="entry name" value="RT_POL"/>
    <property type="match status" value="1"/>
</dbReference>
<name>A0ABR0MTK3_GOSAR</name>
<keyword evidence="3" id="KW-0548">Nucleotidyltransferase</keyword>
<evidence type="ECO:0000256" key="2">
    <source>
        <dbReference type="ARBA" id="ARBA00022679"/>
    </source>
</evidence>
<feature type="domain" description="CCHC-type" evidence="10">
    <location>
        <begin position="331"/>
        <end position="344"/>
    </location>
</feature>
<feature type="compositionally biased region" description="Polar residues" evidence="9">
    <location>
        <begin position="578"/>
        <end position="587"/>
    </location>
</feature>
<dbReference type="Proteomes" id="UP001358586">
    <property type="component" value="Chromosome 12"/>
</dbReference>
<dbReference type="Gene3D" id="4.10.60.10">
    <property type="entry name" value="Zinc finger, CCHC-type"/>
    <property type="match status" value="1"/>
</dbReference>
<dbReference type="PROSITE" id="PS50994">
    <property type="entry name" value="INTEGRASE"/>
    <property type="match status" value="1"/>
</dbReference>
<organism evidence="13 14">
    <name type="scientific">Gossypium arboreum</name>
    <name type="common">Tree cotton</name>
    <name type="synonym">Gossypium nanking</name>
    <dbReference type="NCBI Taxonomy" id="29729"/>
    <lineage>
        <taxon>Eukaryota</taxon>
        <taxon>Viridiplantae</taxon>
        <taxon>Streptophyta</taxon>
        <taxon>Embryophyta</taxon>
        <taxon>Tracheophyta</taxon>
        <taxon>Spermatophyta</taxon>
        <taxon>Magnoliopsida</taxon>
        <taxon>eudicotyledons</taxon>
        <taxon>Gunneridae</taxon>
        <taxon>Pentapetalae</taxon>
        <taxon>rosids</taxon>
        <taxon>malvids</taxon>
        <taxon>Malvales</taxon>
        <taxon>Malvaceae</taxon>
        <taxon>Malvoideae</taxon>
        <taxon>Gossypium</taxon>
    </lineage>
</organism>
<dbReference type="SUPFAM" id="SSF56672">
    <property type="entry name" value="DNA/RNA polymerases"/>
    <property type="match status" value="1"/>
</dbReference>
<dbReference type="SUPFAM" id="SSF53098">
    <property type="entry name" value="Ribonuclease H-like"/>
    <property type="match status" value="1"/>
</dbReference>
<dbReference type="InterPro" id="IPR001584">
    <property type="entry name" value="Integrase_cat-core"/>
</dbReference>
<feature type="region of interest" description="Disordered" evidence="9">
    <location>
        <begin position="80"/>
        <end position="99"/>
    </location>
</feature>
<dbReference type="InterPro" id="IPR043128">
    <property type="entry name" value="Rev_trsase/Diguanyl_cyclase"/>
</dbReference>
<gene>
    <name evidence="13" type="ORF">PVK06_045124</name>
</gene>
<dbReference type="Pfam" id="PF17917">
    <property type="entry name" value="RT_RNaseH"/>
    <property type="match status" value="1"/>
</dbReference>
<feature type="domain" description="Integrase catalytic" evidence="12">
    <location>
        <begin position="1218"/>
        <end position="1378"/>
    </location>
</feature>
<dbReference type="Gene3D" id="1.10.340.70">
    <property type="match status" value="1"/>
</dbReference>
<dbReference type="EMBL" id="JARKNE010000012">
    <property type="protein sequence ID" value="KAK5777157.1"/>
    <property type="molecule type" value="Genomic_DNA"/>
</dbReference>
<evidence type="ECO:0000256" key="4">
    <source>
        <dbReference type="ARBA" id="ARBA00022722"/>
    </source>
</evidence>
<feature type="compositionally biased region" description="Basic and acidic residues" evidence="9">
    <location>
        <begin position="88"/>
        <end position="99"/>
    </location>
</feature>
<keyword evidence="8" id="KW-0863">Zinc-finger</keyword>
<dbReference type="InterPro" id="IPR036397">
    <property type="entry name" value="RNaseH_sf"/>
</dbReference>
<comment type="caution">
    <text evidence="13">The sequence shown here is derived from an EMBL/GenBank/DDBJ whole genome shotgun (WGS) entry which is preliminary data.</text>
</comment>
<dbReference type="InterPro" id="IPR000477">
    <property type="entry name" value="RT_dom"/>
</dbReference>
<evidence type="ECO:0000256" key="7">
    <source>
        <dbReference type="ARBA" id="ARBA00022918"/>
    </source>
</evidence>
<dbReference type="Pfam" id="PF24626">
    <property type="entry name" value="SH3_Tf2-1"/>
    <property type="match status" value="1"/>
</dbReference>
<feature type="compositionally biased region" description="Low complexity" evidence="9">
    <location>
        <begin position="304"/>
        <end position="321"/>
    </location>
</feature>
<dbReference type="Gene3D" id="2.40.70.10">
    <property type="entry name" value="Acid Proteases"/>
    <property type="match status" value="1"/>
</dbReference>
<evidence type="ECO:0000313" key="14">
    <source>
        <dbReference type="Proteomes" id="UP001358586"/>
    </source>
</evidence>
<dbReference type="Gene3D" id="3.30.70.270">
    <property type="match status" value="2"/>
</dbReference>
<keyword evidence="7" id="KW-0695">RNA-directed DNA polymerase</keyword>
<dbReference type="PROSITE" id="PS50158">
    <property type="entry name" value="ZF_CCHC"/>
    <property type="match status" value="1"/>
</dbReference>
<evidence type="ECO:0000259" key="12">
    <source>
        <dbReference type="PROSITE" id="PS50994"/>
    </source>
</evidence>
<dbReference type="SUPFAM" id="SSF50630">
    <property type="entry name" value="Acid proteases"/>
    <property type="match status" value="1"/>
</dbReference>
<reference evidence="13 14" key="1">
    <citation type="submission" date="2023-03" db="EMBL/GenBank/DDBJ databases">
        <title>WGS of Gossypium arboreum.</title>
        <authorList>
            <person name="Yu D."/>
        </authorList>
    </citation>
    <scope>NUCLEOTIDE SEQUENCE [LARGE SCALE GENOMIC DNA]</scope>
    <source>
        <tissue evidence="13">Leaf</tissue>
    </source>
</reference>
<protein>
    <recommendedName>
        <fullName evidence="1">RNA-directed DNA polymerase</fullName>
        <ecNumber evidence="1">2.7.7.49</ecNumber>
    </recommendedName>
</protein>
<dbReference type="Gene3D" id="3.10.10.10">
    <property type="entry name" value="HIV Type 1 Reverse Transcriptase, subunit A, domain 1"/>
    <property type="match status" value="1"/>
</dbReference>
<keyword evidence="6" id="KW-0378">Hydrolase</keyword>
<feature type="region of interest" description="Disordered" evidence="9">
    <location>
        <begin position="291"/>
        <end position="322"/>
    </location>
</feature>
<dbReference type="InterPro" id="IPR021109">
    <property type="entry name" value="Peptidase_aspartic_dom_sf"/>
</dbReference>
<evidence type="ECO:0000256" key="8">
    <source>
        <dbReference type="PROSITE-ProRule" id="PRU00047"/>
    </source>
</evidence>
<evidence type="ECO:0000256" key="5">
    <source>
        <dbReference type="ARBA" id="ARBA00022759"/>
    </source>
</evidence>
<dbReference type="Gene3D" id="3.10.20.370">
    <property type="match status" value="1"/>
</dbReference>
<evidence type="ECO:0000256" key="9">
    <source>
        <dbReference type="SAM" id="MobiDB-lite"/>
    </source>
</evidence>
<dbReference type="InterPro" id="IPR001878">
    <property type="entry name" value="Znf_CCHC"/>
</dbReference>
<dbReference type="CDD" id="cd09274">
    <property type="entry name" value="RNase_HI_RT_Ty3"/>
    <property type="match status" value="1"/>
</dbReference>
<feature type="region of interest" description="Disordered" evidence="9">
    <location>
        <begin position="1"/>
        <end position="20"/>
    </location>
</feature>
<keyword evidence="5" id="KW-0255">Endonuclease</keyword>
<accession>A0ABR0MTK3</accession>
<evidence type="ECO:0000259" key="11">
    <source>
        <dbReference type="PROSITE" id="PS50878"/>
    </source>
</evidence>
<keyword evidence="8" id="KW-0862">Zinc</keyword>
<dbReference type="CDD" id="cd00303">
    <property type="entry name" value="retropepsin_like"/>
    <property type="match status" value="1"/>
</dbReference>
<dbReference type="PANTHER" id="PTHR35046">
    <property type="entry name" value="ZINC KNUCKLE (CCHC-TYPE) FAMILY PROTEIN"/>
    <property type="match status" value="1"/>
</dbReference>
<evidence type="ECO:0000256" key="1">
    <source>
        <dbReference type="ARBA" id="ARBA00012493"/>
    </source>
</evidence>
<dbReference type="SUPFAM" id="SSF57756">
    <property type="entry name" value="Retrovirus zinc finger-like domains"/>
    <property type="match status" value="1"/>
</dbReference>
<dbReference type="Gene3D" id="3.30.420.10">
    <property type="entry name" value="Ribonuclease H-like superfamily/Ribonuclease H"/>
    <property type="match status" value="1"/>
</dbReference>
<keyword evidence="8" id="KW-0479">Metal-binding</keyword>
<keyword evidence="14" id="KW-1185">Reference proteome</keyword>